<dbReference type="GO" id="GO:0003700">
    <property type="term" value="F:DNA-binding transcription factor activity"/>
    <property type="evidence" value="ECO:0007669"/>
    <property type="project" value="TreeGrafter"/>
</dbReference>
<dbReference type="InterPro" id="IPR023772">
    <property type="entry name" value="DNA-bd_HTH_TetR-type_CS"/>
</dbReference>
<dbReference type="InterPro" id="IPR001647">
    <property type="entry name" value="HTH_TetR"/>
</dbReference>
<dbReference type="InterPro" id="IPR041347">
    <property type="entry name" value="MftR_C"/>
</dbReference>
<gene>
    <name evidence="6" type="ORF">GCM10007977_067800</name>
</gene>
<evidence type="ECO:0000313" key="7">
    <source>
        <dbReference type="Proteomes" id="UP000642070"/>
    </source>
</evidence>
<evidence type="ECO:0000256" key="1">
    <source>
        <dbReference type="ARBA" id="ARBA00023015"/>
    </source>
</evidence>
<evidence type="ECO:0000256" key="3">
    <source>
        <dbReference type="ARBA" id="ARBA00023163"/>
    </source>
</evidence>
<proteinExistence type="predicted"/>
<dbReference type="RefSeq" id="WP_190254083.1">
    <property type="nucleotide sequence ID" value="NZ_BMPI01000039.1"/>
</dbReference>
<sequence length="192" mass="21351">MSLVERKRQLVRDELTEAALRLLAFQGFEETTIDQMAAAAGVSRRTFFRYFSSKEDVIIEFLSDLGRKLSAALSSRPLAEPPKEAVQNALRVFTDNLWEHPEKSRRLTEIMVNTPALLARYLERQLEWKASLAADLSTRMGTSPPGDVTAPVLVAVAFAAFDTALIHWVQQSPDTDLNALVDACFAVAFPPT</sequence>
<keyword evidence="3" id="KW-0804">Transcription</keyword>
<keyword evidence="1" id="KW-0805">Transcription regulation</keyword>
<dbReference type="GO" id="GO:0000976">
    <property type="term" value="F:transcription cis-regulatory region binding"/>
    <property type="evidence" value="ECO:0007669"/>
    <property type="project" value="TreeGrafter"/>
</dbReference>
<evidence type="ECO:0000256" key="4">
    <source>
        <dbReference type="PROSITE-ProRule" id="PRU00335"/>
    </source>
</evidence>
<dbReference type="AlphaFoldDB" id="A0A917X2B6"/>
<keyword evidence="2 4" id="KW-0238">DNA-binding</keyword>
<dbReference type="PANTHER" id="PTHR30055:SF238">
    <property type="entry name" value="MYCOFACTOCIN BIOSYNTHESIS TRANSCRIPTIONAL REGULATOR MFTR-RELATED"/>
    <property type="match status" value="1"/>
</dbReference>
<name>A0A917X2B6_9ACTN</name>
<dbReference type="EMBL" id="BMPI01000039">
    <property type="protein sequence ID" value="GGM56493.1"/>
    <property type="molecule type" value="Genomic_DNA"/>
</dbReference>
<comment type="caution">
    <text evidence="6">The sequence shown here is derived from an EMBL/GenBank/DDBJ whole genome shotgun (WGS) entry which is preliminary data.</text>
</comment>
<dbReference type="PANTHER" id="PTHR30055">
    <property type="entry name" value="HTH-TYPE TRANSCRIPTIONAL REGULATOR RUTR"/>
    <property type="match status" value="1"/>
</dbReference>
<evidence type="ECO:0000259" key="5">
    <source>
        <dbReference type="PROSITE" id="PS50977"/>
    </source>
</evidence>
<protein>
    <submittedName>
        <fullName evidence="6">TetR family transcriptional regulator</fullName>
    </submittedName>
</protein>
<feature type="DNA-binding region" description="H-T-H motif" evidence="4">
    <location>
        <begin position="32"/>
        <end position="51"/>
    </location>
</feature>
<dbReference type="Gene3D" id="1.10.357.10">
    <property type="entry name" value="Tetracycline Repressor, domain 2"/>
    <property type="match status" value="1"/>
</dbReference>
<dbReference type="Gene3D" id="1.10.10.60">
    <property type="entry name" value="Homeodomain-like"/>
    <property type="match status" value="1"/>
</dbReference>
<dbReference type="Pfam" id="PF00440">
    <property type="entry name" value="TetR_N"/>
    <property type="match status" value="1"/>
</dbReference>
<reference evidence="6" key="2">
    <citation type="submission" date="2020-09" db="EMBL/GenBank/DDBJ databases">
        <authorList>
            <person name="Sun Q."/>
            <person name="Ohkuma M."/>
        </authorList>
    </citation>
    <scope>NUCLEOTIDE SEQUENCE</scope>
    <source>
        <strain evidence="6">JCM 19831</strain>
    </source>
</reference>
<dbReference type="SUPFAM" id="SSF46689">
    <property type="entry name" value="Homeodomain-like"/>
    <property type="match status" value="1"/>
</dbReference>
<evidence type="ECO:0000313" key="6">
    <source>
        <dbReference type="EMBL" id="GGM56493.1"/>
    </source>
</evidence>
<dbReference type="PRINTS" id="PR00455">
    <property type="entry name" value="HTHTETR"/>
</dbReference>
<organism evidence="6 7">
    <name type="scientific">Dactylosporangium sucinum</name>
    <dbReference type="NCBI Taxonomy" id="1424081"/>
    <lineage>
        <taxon>Bacteria</taxon>
        <taxon>Bacillati</taxon>
        <taxon>Actinomycetota</taxon>
        <taxon>Actinomycetes</taxon>
        <taxon>Micromonosporales</taxon>
        <taxon>Micromonosporaceae</taxon>
        <taxon>Dactylosporangium</taxon>
    </lineage>
</organism>
<evidence type="ECO:0000256" key="2">
    <source>
        <dbReference type="ARBA" id="ARBA00023125"/>
    </source>
</evidence>
<dbReference type="Proteomes" id="UP000642070">
    <property type="component" value="Unassembled WGS sequence"/>
</dbReference>
<dbReference type="PROSITE" id="PS01081">
    <property type="entry name" value="HTH_TETR_1"/>
    <property type="match status" value="1"/>
</dbReference>
<dbReference type="InterPro" id="IPR050109">
    <property type="entry name" value="HTH-type_TetR-like_transc_reg"/>
</dbReference>
<accession>A0A917X2B6</accession>
<dbReference type="InterPro" id="IPR009057">
    <property type="entry name" value="Homeodomain-like_sf"/>
</dbReference>
<reference evidence="6" key="1">
    <citation type="journal article" date="2014" name="Int. J. Syst. Evol. Microbiol.">
        <title>Complete genome sequence of Corynebacterium casei LMG S-19264T (=DSM 44701T), isolated from a smear-ripened cheese.</title>
        <authorList>
            <consortium name="US DOE Joint Genome Institute (JGI-PGF)"/>
            <person name="Walter F."/>
            <person name="Albersmeier A."/>
            <person name="Kalinowski J."/>
            <person name="Ruckert C."/>
        </authorList>
    </citation>
    <scope>NUCLEOTIDE SEQUENCE</scope>
    <source>
        <strain evidence="6">JCM 19831</strain>
    </source>
</reference>
<feature type="domain" description="HTH tetR-type" evidence="5">
    <location>
        <begin position="9"/>
        <end position="69"/>
    </location>
</feature>
<dbReference type="Pfam" id="PF17754">
    <property type="entry name" value="TetR_C_14"/>
    <property type="match status" value="1"/>
</dbReference>
<keyword evidence="7" id="KW-1185">Reference proteome</keyword>
<dbReference type="PROSITE" id="PS50977">
    <property type="entry name" value="HTH_TETR_2"/>
    <property type="match status" value="1"/>
</dbReference>